<dbReference type="EMBL" id="LR796206">
    <property type="protein sequence ID" value="CAB4126578.1"/>
    <property type="molecule type" value="Genomic_DNA"/>
</dbReference>
<dbReference type="Gene3D" id="3.30.1380.10">
    <property type="match status" value="1"/>
</dbReference>
<accession>A0A6J5KVN3</accession>
<protein>
    <submittedName>
        <fullName evidence="2">Peptidase M15A, C-terminal</fullName>
    </submittedName>
</protein>
<sequence length="156" mass="17339">MTQLTANFTLEELTHTDHRELDNTPTTTEKCVIDGKEVTVNAYENMLRLAVFLEEVKKVLGGKPIMVNSAFRSEAVNTAVGSKNTSDHRRGCAADIRVPGMTPDEVTRAIIASDLPYQQVIREFDRWTHVAMVTHEGDAPKKSKLIIDKAGTRPFA</sequence>
<dbReference type="InterPro" id="IPR009045">
    <property type="entry name" value="Zn_M74/Hedgehog-like"/>
</dbReference>
<proteinExistence type="predicted"/>
<dbReference type="SUPFAM" id="SSF55166">
    <property type="entry name" value="Hedgehog/DD-peptidase"/>
    <property type="match status" value="1"/>
</dbReference>
<feature type="domain" description="Peptidase M15A C-terminal" evidence="1">
    <location>
        <begin position="34"/>
        <end position="131"/>
    </location>
</feature>
<evidence type="ECO:0000259" key="1">
    <source>
        <dbReference type="Pfam" id="PF08291"/>
    </source>
</evidence>
<dbReference type="InterPro" id="IPR013230">
    <property type="entry name" value="Peptidase_M15A_C"/>
</dbReference>
<evidence type="ECO:0000313" key="2">
    <source>
        <dbReference type="EMBL" id="CAB4126578.1"/>
    </source>
</evidence>
<gene>
    <name evidence="2" type="ORF">UFOVP77_2</name>
</gene>
<reference evidence="2" key="1">
    <citation type="submission" date="2020-04" db="EMBL/GenBank/DDBJ databases">
        <authorList>
            <person name="Chiriac C."/>
            <person name="Salcher M."/>
            <person name="Ghai R."/>
            <person name="Kavagutti S V."/>
        </authorList>
    </citation>
    <scope>NUCLEOTIDE SEQUENCE</scope>
</reference>
<organism evidence="2">
    <name type="scientific">uncultured Caudovirales phage</name>
    <dbReference type="NCBI Taxonomy" id="2100421"/>
    <lineage>
        <taxon>Viruses</taxon>
        <taxon>Duplodnaviria</taxon>
        <taxon>Heunggongvirae</taxon>
        <taxon>Uroviricota</taxon>
        <taxon>Caudoviricetes</taxon>
        <taxon>Peduoviridae</taxon>
        <taxon>Maltschvirus</taxon>
        <taxon>Maltschvirus maltsch</taxon>
    </lineage>
</organism>
<dbReference type="Pfam" id="PF08291">
    <property type="entry name" value="Peptidase_M15_3"/>
    <property type="match status" value="1"/>
</dbReference>
<name>A0A6J5KVN3_9CAUD</name>